<dbReference type="EMBL" id="JAUKTV010000015">
    <property type="protein sequence ID" value="KAK0714387.1"/>
    <property type="molecule type" value="Genomic_DNA"/>
</dbReference>
<organism evidence="1 2">
    <name type="scientific">Apiosordaria backusii</name>
    <dbReference type="NCBI Taxonomy" id="314023"/>
    <lineage>
        <taxon>Eukaryota</taxon>
        <taxon>Fungi</taxon>
        <taxon>Dikarya</taxon>
        <taxon>Ascomycota</taxon>
        <taxon>Pezizomycotina</taxon>
        <taxon>Sordariomycetes</taxon>
        <taxon>Sordariomycetidae</taxon>
        <taxon>Sordariales</taxon>
        <taxon>Lasiosphaeriaceae</taxon>
        <taxon>Apiosordaria</taxon>
    </lineage>
</organism>
<reference evidence="1" key="1">
    <citation type="submission" date="2023-06" db="EMBL/GenBank/DDBJ databases">
        <title>Genome-scale phylogeny and comparative genomics of the fungal order Sordariales.</title>
        <authorList>
            <consortium name="Lawrence Berkeley National Laboratory"/>
            <person name="Hensen N."/>
            <person name="Bonometti L."/>
            <person name="Westerberg I."/>
            <person name="Brannstrom I.O."/>
            <person name="Guillou S."/>
            <person name="Cros-Aarteil S."/>
            <person name="Calhoun S."/>
            <person name="Haridas S."/>
            <person name="Kuo A."/>
            <person name="Mondo S."/>
            <person name="Pangilinan J."/>
            <person name="Riley R."/>
            <person name="Labutti K."/>
            <person name="Andreopoulos B."/>
            <person name="Lipzen A."/>
            <person name="Chen C."/>
            <person name="Yanf M."/>
            <person name="Daum C."/>
            <person name="Ng V."/>
            <person name="Clum A."/>
            <person name="Steindorff A."/>
            <person name="Ohm R."/>
            <person name="Martin F."/>
            <person name="Silar P."/>
            <person name="Natvig D."/>
            <person name="Lalanne C."/>
            <person name="Gautier V."/>
            <person name="Ament-Velasquez S.L."/>
            <person name="Kruys A."/>
            <person name="Hutchinson M.I."/>
            <person name="Powell A.J."/>
            <person name="Barry K."/>
            <person name="Miller A.N."/>
            <person name="Grigoriev I.V."/>
            <person name="Debuchy R."/>
            <person name="Gladieux P."/>
            <person name="Thoren M.H."/>
            <person name="Johannesson H."/>
        </authorList>
    </citation>
    <scope>NUCLEOTIDE SEQUENCE</scope>
    <source>
        <strain evidence="1">CBS 540.89</strain>
    </source>
</reference>
<dbReference type="AlphaFoldDB" id="A0AA40AEF4"/>
<accession>A0AA40AEF4</accession>
<evidence type="ECO:0000313" key="2">
    <source>
        <dbReference type="Proteomes" id="UP001172159"/>
    </source>
</evidence>
<gene>
    <name evidence="1" type="ORF">B0T21DRAFT_267045</name>
</gene>
<evidence type="ECO:0000313" key="1">
    <source>
        <dbReference type="EMBL" id="KAK0714387.1"/>
    </source>
</evidence>
<sequence length="214" mass="24303">LPPFLSADRMYDDDDLVTCGWKNFLSPKLRRFPGDTKFDVQEILSVGGGGGFIQVTFGDDATEYALKVREARTAAVLEKVQVGLRRAGHPISVPSCQITRRDMLRRLYAFSNEGRDTKVFGNLPTKQRLAPVFPTRTQKCFGWLRIPGNRLIMYNKQIDSMNQAVQQGSPGLEPFKADQYYFSIVYEHIPQAPLQTKPVQHQLSFFNSIGFMFC</sequence>
<name>A0AA40AEF4_9PEZI</name>
<keyword evidence="2" id="KW-1185">Reference proteome</keyword>
<dbReference type="Proteomes" id="UP001172159">
    <property type="component" value="Unassembled WGS sequence"/>
</dbReference>
<protein>
    <submittedName>
        <fullName evidence="1">Uncharacterized protein</fullName>
    </submittedName>
</protein>
<feature type="non-terminal residue" evidence="1">
    <location>
        <position position="214"/>
    </location>
</feature>
<proteinExistence type="predicted"/>
<comment type="caution">
    <text evidence="1">The sequence shown here is derived from an EMBL/GenBank/DDBJ whole genome shotgun (WGS) entry which is preliminary data.</text>
</comment>
<feature type="non-terminal residue" evidence="1">
    <location>
        <position position="1"/>
    </location>
</feature>